<dbReference type="EMBL" id="AM295250">
    <property type="protein sequence ID" value="CAL27403.1"/>
    <property type="molecule type" value="Genomic_DNA"/>
</dbReference>
<dbReference type="eggNOG" id="ENOG50305GK">
    <property type="taxonomic scope" value="Bacteria"/>
</dbReference>
<dbReference type="HOGENOM" id="CLU_2384718_0_0_9"/>
<sequence>MIKKAIKRPDVVEYIEFKGKENFKEVCEFIGRSEPLLTRTDGKEYLLLNHYVSDKEDAPIYPGTIFYRWYDFEQDCKPWGVMNKGAFFKRYMED</sequence>
<evidence type="ECO:0000313" key="1">
    <source>
        <dbReference type="EMBL" id="CAL27403.1"/>
    </source>
</evidence>
<dbReference type="AlphaFoldDB" id="B9DJD1"/>
<accession>B9DJD1</accession>
<dbReference type="Proteomes" id="UP000000444">
    <property type="component" value="Chromosome"/>
</dbReference>
<keyword evidence="2" id="KW-1185">Reference proteome</keyword>
<gene>
    <name evidence="1" type="ordered locus">Sca_0489</name>
</gene>
<dbReference type="KEGG" id="sca:SCA_0489"/>
<dbReference type="GeneID" id="93795425"/>
<dbReference type="OrthoDB" id="10004856at2"/>
<organism evidence="1 2">
    <name type="scientific">Staphylococcus carnosus (strain TM300)</name>
    <dbReference type="NCBI Taxonomy" id="396513"/>
    <lineage>
        <taxon>Bacteria</taxon>
        <taxon>Bacillati</taxon>
        <taxon>Bacillota</taxon>
        <taxon>Bacilli</taxon>
        <taxon>Bacillales</taxon>
        <taxon>Staphylococcaceae</taxon>
        <taxon>Staphylococcus</taxon>
    </lineage>
</organism>
<dbReference type="RefSeq" id="WP_015899747.1">
    <property type="nucleotide sequence ID" value="NC_012121.1"/>
</dbReference>
<protein>
    <submittedName>
        <fullName evidence="1">Uncharacterized protein</fullName>
    </submittedName>
</protein>
<evidence type="ECO:0000313" key="2">
    <source>
        <dbReference type="Proteomes" id="UP000000444"/>
    </source>
</evidence>
<dbReference type="BioCyc" id="SCAR396513:SCA_RS02505-MONOMER"/>
<proteinExistence type="predicted"/>
<reference evidence="1 2" key="1">
    <citation type="journal article" date="2009" name="Appl. Environ. Microbiol.">
        <title>Genome analysis of the meat starter culture bacterium Staphylococcus carnosus TM300.</title>
        <authorList>
            <person name="Rosenstein R."/>
            <person name="Nerz C."/>
            <person name="Biswas L."/>
            <person name="Resch A."/>
            <person name="Raddatz G."/>
            <person name="Schuster S.C."/>
            <person name="Goetz F."/>
        </authorList>
    </citation>
    <scope>NUCLEOTIDE SEQUENCE [LARGE SCALE GENOMIC DNA]</scope>
    <source>
        <strain evidence="1 2">TM300</strain>
    </source>
</reference>
<name>B9DJD1_STACT</name>